<evidence type="ECO:0000256" key="1">
    <source>
        <dbReference type="ARBA" id="ARBA00001947"/>
    </source>
</evidence>
<evidence type="ECO:0000256" key="2">
    <source>
        <dbReference type="ARBA" id="ARBA00022723"/>
    </source>
</evidence>
<dbReference type="GO" id="GO:0016788">
    <property type="term" value="F:hydrolase activity, acting on ester bonds"/>
    <property type="evidence" value="ECO:0007669"/>
    <property type="project" value="InterPro"/>
</dbReference>
<keyword evidence="7" id="KW-1185">Reference proteome</keyword>
<comment type="caution">
    <text evidence="6">The sequence shown here is derived from an EMBL/GenBank/DDBJ whole genome shotgun (WGS) entry which is preliminary data.</text>
</comment>
<dbReference type="Proteomes" id="UP000614216">
    <property type="component" value="Unassembled WGS sequence"/>
</dbReference>
<keyword evidence="4" id="KW-0862">Zinc</keyword>
<dbReference type="InterPro" id="IPR055438">
    <property type="entry name" value="AstE_AspA_cat"/>
</dbReference>
<gene>
    <name evidence="6" type="ORF">JMN32_23795</name>
</gene>
<evidence type="ECO:0000256" key="4">
    <source>
        <dbReference type="ARBA" id="ARBA00022833"/>
    </source>
</evidence>
<reference evidence="6" key="1">
    <citation type="submission" date="2021-01" db="EMBL/GenBank/DDBJ databases">
        <title>Fulvivirga kasyanovii gen. nov., sp nov., a novel member of the phylum Bacteroidetes isolated from seawater in a mussel farm.</title>
        <authorList>
            <person name="Zhao L.-H."/>
            <person name="Wang Z.-J."/>
        </authorList>
    </citation>
    <scope>NUCLEOTIDE SEQUENCE</scope>
    <source>
        <strain evidence="6">29W222</strain>
    </source>
</reference>
<feature type="domain" description="Succinylglutamate desuccinylase/Aspartoacylase catalytic" evidence="5">
    <location>
        <begin position="28"/>
        <end position="157"/>
    </location>
</feature>
<protein>
    <submittedName>
        <fullName evidence="6">Succinylglutamate desuccinylase/aspartoacylase family protein</fullName>
    </submittedName>
</protein>
<evidence type="ECO:0000313" key="7">
    <source>
        <dbReference type="Proteomes" id="UP000614216"/>
    </source>
</evidence>
<accession>A0A937G3K8</accession>
<evidence type="ECO:0000313" key="6">
    <source>
        <dbReference type="EMBL" id="MBL6449355.1"/>
    </source>
</evidence>
<name>A0A937G3K8_9BACT</name>
<comment type="cofactor">
    <cofactor evidence="1">
        <name>Zn(2+)</name>
        <dbReference type="ChEBI" id="CHEBI:29105"/>
    </cofactor>
</comment>
<dbReference type="AlphaFoldDB" id="A0A937G3K8"/>
<dbReference type="PANTHER" id="PTHR15162">
    <property type="entry name" value="ASPARTOACYLASE"/>
    <property type="match status" value="1"/>
</dbReference>
<dbReference type="GO" id="GO:0005829">
    <property type="term" value="C:cytosol"/>
    <property type="evidence" value="ECO:0007669"/>
    <property type="project" value="TreeGrafter"/>
</dbReference>
<dbReference type="SUPFAM" id="SSF53187">
    <property type="entry name" value="Zn-dependent exopeptidases"/>
    <property type="match status" value="1"/>
</dbReference>
<evidence type="ECO:0000259" key="5">
    <source>
        <dbReference type="Pfam" id="PF24827"/>
    </source>
</evidence>
<dbReference type="RefSeq" id="WP_202858883.1">
    <property type="nucleotide sequence ID" value="NZ_JAEUGD010000066.1"/>
</dbReference>
<evidence type="ECO:0000256" key="3">
    <source>
        <dbReference type="ARBA" id="ARBA00022801"/>
    </source>
</evidence>
<dbReference type="GO" id="GO:0046872">
    <property type="term" value="F:metal ion binding"/>
    <property type="evidence" value="ECO:0007669"/>
    <property type="project" value="UniProtKB-KW"/>
</dbReference>
<organism evidence="6 7">
    <name type="scientific">Fulvivirga marina</name>
    <dbReference type="NCBI Taxonomy" id="2494733"/>
    <lineage>
        <taxon>Bacteria</taxon>
        <taxon>Pseudomonadati</taxon>
        <taxon>Bacteroidota</taxon>
        <taxon>Cytophagia</taxon>
        <taxon>Cytophagales</taxon>
        <taxon>Fulvivirgaceae</taxon>
        <taxon>Fulvivirga</taxon>
    </lineage>
</organism>
<dbReference type="InterPro" id="IPR050178">
    <property type="entry name" value="AspA/AstE_fam"/>
</dbReference>
<keyword evidence="2" id="KW-0479">Metal-binding</keyword>
<dbReference type="Gene3D" id="3.40.630.10">
    <property type="entry name" value="Zn peptidases"/>
    <property type="match status" value="1"/>
</dbReference>
<sequence length="401" mass="46312">MVKVYSKALARYIEVDRIIGHIRGEMHGPTLVFSAGIHGNEPSGIFALYNVLGELRRKNVKLRGSIYALSGNLTALQKGERYINHDLNRLWTKKILHKLLSERPYAHDDDSLQQLDIYHTIKDILKSEKGPFYFMDLHTTSCETKPFLTVNDTILNRKYTSQYPLPIILGIEEYLVGPLLNYINELGYVAFGYEGGQHDALDAIENHESFIYLSLAFSGCINPADIEFDKHYQKLTALSGDRDEFYEIFYRYQIEEQESFKMKAGFKNFQTVKKGTELALSNGKIVPAKKTSLIFMPLYQNQGDDGFFCIRKIPKVFLTLSTVFRKVRLDKLLTLLPGISWGSPFKDTLAVNKKIARFFARDLFHLLGYRGKYIDKDHIIMKSREVASRNDEYSEERWNKK</sequence>
<proteinExistence type="predicted"/>
<dbReference type="Pfam" id="PF24827">
    <property type="entry name" value="AstE_AspA_cat"/>
    <property type="match status" value="1"/>
</dbReference>
<dbReference type="EMBL" id="JAEUGD010000066">
    <property type="protein sequence ID" value="MBL6449355.1"/>
    <property type="molecule type" value="Genomic_DNA"/>
</dbReference>
<keyword evidence="3" id="KW-0378">Hydrolase</keyword>
<dbReference type="PANTHER" id="PTHR15162:SF7">
    <property type="entry name" value="SUCCINYLGLUTAMATE DESUCCINYLASE"/>
    <property type="match status" value="1"/>
</dbReference>